<dbReference type="GO" id="GO:0061630">
    <property type="term" value="F:ubiquitin protein ligase activity"/>
    <property type="evidence" value="ECO:0007669"/>
    <property type="project" value="UniProtKB-EC"/>
</dbReference>
<dbReference type="AlphaFoldDB" id="A0A9W4XSJ0"/>
<dbReference type="Gene3D" id="1.20.120.1750">
    <property type="match status" value="1"/>
</dbReference>
<evidence type="ECO:0000313" key="11">
    <source>
        <dbReference type="Proteomes" id="UP001152607"/>
    </source>
</evidence>
<comment type="catalytic activity">
    <reaction evidence="1">
        <text>[E2 ubiquitin-conjugating enzyme]-S-ubiquitinyl-L-cysteine + [acceptor protein]-L-lysine = [E2 ubiquitin-conjugating enzyme]-L-cysteine + [acceptor protein]-N(6)-ubiquitinyl-L-lysine.</text>
        <dbReference type="EC" id="2.3.2.31"/>
    </reaction>
</comment>
<evidence type="ECO:0000313" key="10">
    <source>
        <dbReference type="EMBL" id="CAI6342003.1"/>
    </source>
</evidence>
<evidence type="ECO:0000256" key="7">
    <source>
        <dbReference type="ARBA" id="ARBA00022786"/>
    </source>
</evidence>
<dbReference type="EMBL" id="CAOQHR010000012">
    <property type="protein sequence ID" value="CAI6342003.1"/>
    <property type="molecule type" value="Genomic_DNA"/>
</dbReference>
<dbReference type="EC" id="2.3.2.31" evidence="2"/>
<keyword evidence="3" id="KW-0808">Transferase</keyword>
<evidence type="ECO:0000259" key="9">
    <source>
        <dbReference type="PROSITE" id="PS51873"/>
    </source>
</evidence>
<proteinExistence type="predicted"/>
<comment type="caution">
    <text evidence="10">The sequence shown here is derived from an EMBL/GenBank/DDBJ whole genome shotgun (WGS) entry which is preliminary data.</text>
</comment>
<evidence type="ECO:0000256" key="5">
    <source>
        <dbReference type="ARBA" id="ARBA00022737"/>
    </source>
</evidence>
<dbReference type="PANTHER" id="PTHR11685">
    <property type="entry name" value="RBR FAMILY RING FINGER AND IBR DOMAIN-CONTAINING"/>
    <property type="match status" value="1"/>
</dbReference>
<evidence type="ECO:0000256" key="2">
    <source>
        <dbReference type="ARBA" id="ARBA00012251"/>
    </source>
</evidence>
<dbReference type="SUPFAM" id="SSF57850">
    <property type="entry name" value="RING/U-box"/>
    <property type="match status" value="2"/>
</dbReference>
<evidence type="ECO:0000256" key="8">
    <source>
        <dbReference type="ARBA" id="ARBA00022833"/>
    </source>
</evidence>
<keyword evidence="4" id="KW-0479">Metal-binding</keyword>
<sequence length="225" mass="25543">MTRMSLLREDSLARYRQTQLSGARAPGYRRNRPCDACTEELPYMALVELDCPIAQPHCYCRPCLNELFKVALADTRLFPPRCCVVIPLADCAHFLEYEVRLKYEQVSQELHNAHALYCAVPTCSTYIKSSLIIDDIGTCPECDAKTCALCKTLSHKGEKCPEDMEKQQLLALAGKHKWQRCSRCGNLVERSVGCSHMSCRCGFQFCYLCGLQMYLCKCIDTARGW</sequence>
<reference evidence="10" key="1">
    <citation type="submission" date="2023-01" db="EMBL/GenBank/DDBJ databases">
        <authorList>
            <person name="Van Ghelder C."/>
            <person name="Rancurel C."/>
        </authorList>
    </citation>
    <scope>NUCLEOTIDE SEQUENCE</scope>
    <source>
        <strain evidence="10">CNCM I-4278</strain>
    </source>
</reference>
<dbReference type="PROSITE" id="PS51873">
    <property type="entry name" value="TRIAD"/>
    <property type="match status" value="1"/>
</dbReference>
<feature type="domain" description="RING-type" evidence="9">
    <location>
        <begin position="30"/>
        <end position="225"/>
    </location>
</feature>
<keyword evidence="8" id="KW-0862">Zinc</keyword>
<dbReference type="InterPro" id="IPR002867">
    <property type="entry name" value="IBR_dom"/>
</dbReference>
<name>A0A9W4XSJ0_9PLEO</name>
<dbReference type="GO" id="GO:0008270">
    <property type="term" value="F:zinc ion binding"/>
    <property type="evidence" value="ECO:0007669"/>
    <property type="project" value="UniProtKB-KW"/>
</dbReference>
<dbReference type="OrthoDB" id="9977870at2759"/>
<evidence type="ECO:0000256" key="6">
    <source>
        <dbReference type="ARBA" id="ARBA00022771"/>
    </source>
</evidence>
<dbReference type="GO" id="GO:0016567">
    <property type="term" value="P:protein ubiquitination"/>
    <property type="evidence" value="ECO:0007669"/>
    <property type="project" value="InterPro"/>
</dbReference>
<keyword evidence="11" id="KW-1185">Reference proteome</keyword>
<keyword evidence="5" id="KW-0677">Repeat</keyword>
<evidence type="ECO:0000256" key="3">
    <source>
        <dbReference type="ARBA" id="ARBA00022679"/>
    </source>
</evidence>
<gene>
    <name evidence="10" type="ORF">PDIGIT_LOCUS15204</name>
</gene>
<evidence type="ECO:0000256" key="1">
    <source>
        <dbReference type="ARBA" id="ARBA00001798"/>
    </source>
</evidence>
<keyword evidence="7" id="KW-0833">Ubl conjugation pathway</keyword>
<dbReference type="CDD" id="cd20335">
    <property type="entry name" value="BRcat_RBR"/>
    <property type="match status" value="1"/>
</dbReference>
<dbReference type="Pfam" id="PF01485">
    <property type="entry name" value="IBR"/>
    <property type="match status" value="1"/>
</dbReference>
<accession>A0A9W4XSJ0</accession>
<dbReference type="InterPro" id="IPR044066">
    <property type="entry name" value="TRIAD_supradom"/>
</dbReference>
<organism evidence="10 11">
    <name type="scientific">Periconia digitata</name>
    <dbReference type="NCBI Taxonomy" id="1303443"/>
    <lineage>
        <taxon>Eukaryota</taxon>
        <taxon>Fungi</taxon>
        <taxon>Dikarya</taxon>
        <taxon>Ascomycota</taxon>
        <taxon>Pezizomycotina</taxon>
        <taxon>Dothideomycetes</taxon>
        <taxon>Pleosporomycetidae</taxon>
        <taxon>Pleosporales</taxon>
        <taxon>Massarineae</taxon>
        <taxon>Periconiaceae</taxon>
        <taxon>Periconia</taxon>
    </lineage>
</organism>
<dbReference type="CDD" id="cd22584">
    <property type="entry name" value="Rcat_RBR_unk"/>
    <property type="match status" value="1"/>
</dbReference>
<keyword evidence="6" id="KW-0863">Zinc-finger</keyword>
<evidence type="ECO:0000256" key="4">
    <source>
        <dbReference type="ARBA" id="ARBA00022723"/>
    </source>
</evidence>
<protein>
    <recommendedName>
        <fullName evidence="2">RBR-type E3 ubiquitin transferase</fullName>
        <ecNumber evidence="2">2.3.2.31</ecNumber>
    </recommendedName>
</protein>
<dbReference type="InterPro" id="IPR031127">
    <property type="entry name" value="E3_UB_ligase_RBR"/>
</dbReference>
<dbReference type="Proteomes" id="UP001152607">
    <property type="component" value="Unassembled WGS sequence"/>
</dbReference>